<dbReference type="Pfam" id="PF03813">
    <property type="entry name" value="Nrap"/>
    <property type="match status" value="1"/>
</dbReference>
<evidence type="ECO:0000313" key="3">
    <source>
        <dbReference type="Proteomes" id="UP000593567"/>
    </source>
</evidence>
<accession>A0A7J7JP72</accession>
<evidence type="ECO:0000313" key="2">
    <source>
        <dbReference type="EMBL" id="KAF6027424.1"/>
    </source>
</evidence>
<name>A0A7J7JP72_BUGNE</name>
<dbReference type="OrthoDB" id="10251401at2759"/>
<keyword evidence="3" id="KW-1185">Reference proteome</keyword>
<comment type="caution">
    <text evidence="2">The sequence shown here is derived from an EMBL/GenBank/DDBJ whole genome shotgun (WGS) entry which is preliminary data.</text>
</comment>
<dbReference type="EMBL" id="VXIV02002094">
    <property type="protein sequence ID" value="KAF6027424.1"/>
    <property type="molecule type" value="Genomic_DNA"/>
</dbReference>
<dbReference type="AlphaFoldDB" id="A0A7J7JP72"/>
<proteinExistence type="predicted"/>
<gene>
    <name evidence="2" type="ORF">EB796_014268</name>
</gene>
<evidence type="ECO:0000259" key="1">
    <source>
        <dbReference type="Pfam" id="PF03813"/>
    </source>
</evidence>
<dbReference type="InterPro" id="IPR035082">
    <property type="entry name" value="Nrap_D1"/>
</dbReference>
<sequence>MWLIHIRLSLKIHCYGRCSSNNTKEILFEKNYLDQRWLVKKAYYAAFLLDYLSAHSGDQYTSYYACPNDNPLDILLHISCKSSVTFRVFLQVERNAFLKKFLAPHRSNVDAKKLDIQVEEGVDIPTPLYNHVLSTNQMYGSGEELTADWVKESDVIKQCMMLKNMMHQKRLG</sequence>
<organism evidence="2 3">
    <name type="scientific">Bugula neritina</name>
    <name type="common">Brown bryozoan</name>
    <name type="synonym">Sertularia neritina</name>
    <dbReference type="NCBI Taxonomy" id="10212"/>
    <lineage>
        <taxon>Eukaryota</taxon>
        <taxon>Metazoa</taxon>
        <taxon>Spiralia</taxon>
        <taxon>Lophotrochozoa</taxon>
        <taxon>Bryozoa</taxon>
        <taxon>Gymnolaemata</taxon>
        <taxon>Cheilostomatida</taxon>
        <taxon>Flustrina</taxon>
        <taxon>Buguloidea</taxon>
        <taxon>Bugulidae</taxon>
        <taxon>Bugula</taxon>
    </lineage>
</organism>
<protein>
    <recommendedName>
        <fullName evidence="1">Nrap protein domain-containing protein</fullName>
    </recommendedName>
</protein>
<dbReference type="Proteomes" id="UP000593567">
    <property type="component" value="Unassembled WGS sequence"/>
</dbReference>
<feature type="domain" description="Nrap protein" evidence="1">
    <location>
        <begin position="24"/>
        <end position="141"/>
    </location>
</feature>
<reference evidence="2" key="1">
    <citation type="submission" date="2020-06" db="EMBL/GenBank/DDBJ databases">
        <title>Draft genome of Bugula neritina, a colonial animal packing powerful symbionts and potential medicines.</title>
        <authorList>
            <person name="Rayko M."/>
        </authorList>
    </citation>
    <scope>NUCLEOTIDE SEQUENCE [LARGE SCALE GENOMIC DNA]</scope>
    <source>
        <strain evidence="2">Kwan_BN1</strain>
    </source>
</reference>